<gene>
    <name evidence="4" type="ORF">EXY23_19450</name>
</gene>
<dbReference type="SMART" id="SM00897">
    <property type="entry name" value="FIST"/>
    <property type="match status" value="1"/>
</dbReference>
<dbReference type="PANTHER" id="PTHR40252:SF2">
    <property type="entry name" value="BLR0328 PROTEIN"/>
    <property type="match status" value="1"/>
</dbReference>
<feature type="compositionally biased region" description="Basic and acidic residues" evidence="1">
    <location>
        <begin position="72"/>
        <end position="81"/>
    </location>
</feature>
<keyword evidence="5" id="KW-1185">Reference proteome</keyword>
<accession>A0A4R4DAF6</accession>
<dbReference type="Proteomes" id="UP000295023">
    <property type="component" value="Unassembled WGS sequence"/>
</dbReference>
<dbReference type="Pfam" id="PF08495">
    <property type="entry name" value="FIST"/>
    <property type="match status" value="1"/>
</dbReference>
<dbReference type="AlphaFoldDB" id="A0A4R4DAF6"/>
<evidence type="ECO:0000259" key="2">
    <source>
        <dbReference type="SMART" id="SM00897"/>
    </source>
</evidence>
<evidence type="ECO:0000259" key="3">
    <source>
        <dbReference type="SMART" id="SM01204"/>
    </source>
</evidence>
<feature type="region of interest" description="Disordered" evidence="1">
    <location>
        <begin position="59"/>
        <end position="81"/>
    </location>
</feature>
<dbReference type="PANTHER" id="PTHR40252">
    <property type="entry name" value="BLR0328 PROTEIN"/>
    <property type="match status" value="1"/>
</dbReference>
<dbReference type="EMBL" id="SKBM01000021">
    <property type="protein sequence ID" value="TCZ56762.1"/>
    <property type="molecule type" value="Genomic_DNA"/>
</dbReference>
<evidence type="ECO:0008006" key="6">
    <source>
        <dbReference type="Google" id="ProtNLM"/>
    </source>
</evidence>
<reference evidence="4 5" key="1">
    <citation type="submission" date="2019-03" db="EMBL/GenBank/DDBJ databases">
        <title>Paracraurococcus aquatilis NE82 genome sequence.</title>
        <authorList>
            <person name="Zhao Y."/>
            <person name="Du Z."/>
        </authorList>
    </citation>
    <scope>NUCLEOTIDE SEQUENCE [LARGE SCALE GENOMIC DNA]</scope>
    <source>
        <strain evidence="4 5">NE82</strain>
    </source>
</reference>
<feature type="domain" description="FIST" evidence="2">
    <location>
        <begin position="113"/>
        <end position="315"/>
    </location>
</feature>
<comment type="caution">
    <text evidence="4">The sequence shown here is derived from an EMBL/GenBank/DDBJ whole genome shotgun (WGS) entry which is preliminary data.</text>
</comment>
<organism evidence="4 5">
    <name type="scientific">Roseicella aquatilis</name>
    <dbReference type="NCBI Taxonomy" id="2527868"/>
    <lineage>
        <taxon>Bacteria</taxon>
        <taxon>Pseudomonadati</taxon>
        <taxon>Pseudomonadota</taxon>
        <taxon>Alphaproteobacteria</taxon>
        <taxon>Acetobacterales</taxon>
        <taxon>Roseomonadaceae</taxon>
        <taxon>Roseicella</taxon>
    </lineage>
</organism>
<dbReference type="Pfam" id="PF10442">
    <property type="entry name" value="FIST_C"/>
    <property type="match status" value="1"/>
</dbReference>
<proteinExistence type="predicted"/>
<evidence type="ECO:0000313" key="4">
    <source>
        <dbReference type="EMBL" id="TCZ56762.1"/>
    </source>
</evidence>
<feature type="domain" description="FIST C-domain" evidence="3">
    <location>
        <begin position="316"/>
        <end position="464"/>
    </location>
</feature>
<dbReference type="OrthoDB" id="343514at2"/>
<evidence type="ECO:0000313" key="5">
    <source>
        <dbReference type="Proteomes" id="UP000295023"/>
    </source>
</evidence>
<dbReference type="InterPro" id="IPR019494">
    <property type="entry name" value="FIST_C"/>
</dbReference>
<evidence type="ECO:0000256" key="1">
    <source>
        <dbReference type="SAM" id="MobiDB-lite"/>
    </source>
</evidence>
<protein>
    <recommendedName>
        <fullName evidence="6">FIST domain-containing protein</fullName>
    </recommendedName>
</protein>
<name>A0A4R4DAF6_9PROT</name>
<dbReference type="SMART" id="SM01204">
    <property type="entry name" value="FIST_C"/>
    <property type="match status" value="1"/>
</dbReference>
<dbReference type="InterPro" id="IPR013702">
    <property type="entry name" value="FIST_domain_N"/>
</dbReference>
<sequence>MACHHRGGRFVRQRTARRCPPCCRGAGCNRALQEIDLRPHHARHGRCRSLPGPLARLAGPAGRVAAQRRRPERPAGRGDGARRARAMIGVAYAKHSDPAAAVRACAVALGSGRPQLLLAFCGGKHDPGALRAALRDVFGPAPVYGGSAAGCIGRGGFGYSGFELGLVAFHDPGTTPEVVVTRGLLEDERAAGAAMGREVSGIAGPGDVVLLLFDSVAVAAPLRLHPASSIVAGFHAGFGDRPVCLLGGGLLTDMNLSGGWVFDGDEVVKHAAVALVFPPCIRAETAVMHGCRPVSTFMEITRIDGAEVYELDGKPALSVIERMLGLPLGGARGQELTLVATLGEKQGDPYAPFDENAYVNRLILHANPETGSVTLFEKDFARGTRVQIMSRDNGLMLDSVRRGVAEVNRAIARTRPLLGLYIDCAGRGSSRSGAPVEEAELVRRTLDPAVPLLGFYSGVEIAPFAAGRSRPLDWTGVLTVLRRA</sequence>